<sequence>MESPQPSAAAFRPEERDRTFRKVIFRLVPFLTLVWFLAWIDRVNVGFAKLTMIDDLHWSEAIYGAGAGIFFLGYFFFEVPSNLLLQKIGAPKTIMRIALGWGVVSVLMAFVHDPWQFYVLRFLQGAFEAGLQPGVILFLTYWLPAHRRGKAMAFFMSASAMSLMIGSPLAGFLMNAFNNVGGLANWQWLFIVEGIPSVIVGILAVFVLTNKPAQAKWLSETEKEHIAAELAQEAEVLGHREHKFWSSLRKPSSWVLILTFFCIVAGNATLTFYGPSLVQAVGVKDVTTLGWLMSVVYAFGWLGMIGNGWLSDRKRESRWHTAVAAGLGALGLLLASVFLGQHSLFGVVAALSLSAAGTMGAIPVFWNLPAKFMSGTALVAGVAVINSVANLAGYFAPQLLGTLKSTTGAYTGGLAMIAAVEAVAVLLVLLCIRKDQTAAPVQDLEAADVH</sequence>
<dbReference type="Gene3D" id="1.20.1250.20">
    <property type="entry name" value="MFS general substrate transporter like domains"/>
    <property type="match status" value="2"/>
</dbReference>
<feature type="transmembrane region" description="Helical" evidence="6">
    <location>
        <begin position="118"/>
        <end position="142"/>
    </location>
</feature>
<feature type="domain" description="Major facilitator superfamily (MFS) profile" evidence="7">
    <location>
        <begin position="27"/>
        <end position="436"/>
    </location>
</feature>
<dbReference type="EMBL" id="JAVALS010000003">
    <property type="protein sequence ID" value="MDP5226739.1"/>
    <property type="molecule type" value="Genomic_DNA"/>
</dbReference>
<keyword evidence="3 6" id="KW-0812">Transmembrane</keyword>
<dbReference type="Pfam" id="PF07690">
    <property type="entry name" value="MFS_1"/>
    <property type="match status" value="1"/>
</dbReference>
<dbReference type="PROSITE" id="PS50850">
    <property type="entry name" value="MFS"/>
    <property type="match status" value="1"/>
</dbReference>
<name>A0ABT9IMA9_9MICC</name>
<feature type="transmembrane region" description="Helical" evidence="6">
    <location>
        <begin position="378"/>
        <end position="396"/>
    </location>
</feature>
<dbReference type="InterPro" id="IPR036259">
    <property type="entry name" value="MFS_trans_sf"/>
</dbReference>
<dbReference type="RefSeq" id="WP_305995796.1">
    <property type="nucleotide sequence ID" value="NZ_JAVALS010000003.1"/>
</dbReference>
<keyword evidence="5 6" id="KW-0472">Membrane</keyword>
<dbReference type="SUPFAM" id="SSF103473">
    <property type="entry name" value="MFS general substrate transporter"/>
    <property type="match status" value="1"/>
</dbReference>
<evidence type="ECO:0000256" key="4">
    <source>
        <dbReference type="ARBA" id="ARBA00022989"/>
    </source>
</evidence>
<evidence type="ECO:0000256" key="5">
    <source>
        <dbReference type="ARBA" id="ARBA00023136"/>
    </source>
</evidence>
<keyword evidence="2" id="KW-0813">Transport</keyword>
<protein>
    <submittedName>
        <fullName evidence="8">MFS transporter</fullName>
    </submittedName>
</protein>
<dbReference type="PANTHER" id="PTHR43791">
    <property type="entry name" value="PERMEASE-RELATED"/>
    <property type="match status" value="1"/>
</dbReference>
<dbReference type="CDD" id="cd17319">
    <property type="entry name" value="MFS_ExuT_GudP_like"/>
    <property type="match status" value="1"/>
</dbReference>
<feature type="transmembrane region" description="Helical" evidence="6">
    <location>
        <begin position="345"/>
        <end position="366"/>
    </location>
</feature>
<evidence type="ECO:0000313" key="9">
    <source>
        <dbReference type="Proteomes" id="UP001232725"/>
    </source>
</evidence>
<reference evidence="8 9" key="1">
    <citation type="submission" date="2023-08" db="EMBL/GenBank/DDBJ databases">
        <title>Arthrobacter horti sp. nov., isolated from forest soil.</title>
        <authorList>
            <person name="Park M."/>
        </authorList>
    </citation>
    <scope>NUCLEOTIDE SEQUENCE [LARGE SCALE GENOMIC DNA]</scope>
    <source>
        <strain evidence="8 9">YJM1</strain>
    </source>
</reference>
<feature type="transmembrane region" description="Helical" evidence="6">
    <location>
        <begin position="23"/>
        <end position="41"/>
    </location>
</feature>
<dbReference type="Proteomes" id="UP001232725">
    <property type="component" value="Unassembled WGS sequence"/>
</dbReference>
<proteinExistence type="predicted"/>
<feature type="transmembrane region" description="Helical" evidence="6">
    <location>
        <begin position="322"/>
        <end position="339"/>
    </location>
</feature>
<evidence type="ECO:0000256" key="3">
    <source>
        <dbReference type="ARBA" id="ARBA00022692"/>
    </source>
</evidence>
<feature type="transmembrane region" description="Helical" evidence="6">
    <location>
        <begin position="61"/>
        <end position="81"/>
    </location>
</feature>
<keyword evidence="4 6" id="KW-1133">Transmembrane helix</keyword>
<evidence type="ECO:0000259" key="7">
    <source>
        <dbReference type="PROSITE" id="PS50850"/>
    </source>
</evidence>
<feature type="transmembrane region" description="Helical" evidence="6">
    <location>
        <begin position="289"/>
        <end position="310"/>
    </location>
</feature>
<feature type="transmembrane region" description="Helical" evidence="6">
    <location>
        <begin position="93"/>
        <end position="112"/>
    </location>
</feature>
<accession>A0ABT9IMA9</accession>
<dbReference type="InterPro" id="IPR020846">
    <property type="entry name" value="MFS_dom"/>
</dbReference>
<evidence type="ECO:0000256" key="2">
    <source>
        <dbReference type="ARBA" id="ARBA00022448"/>
    </source>
</evidence>
<feature type="transmembrane region" description="Helical" evidence="6">
    <location>
        <begin position="408"/>
        <end position="432"/>
    </location>
</feature>
<comment type="caution">
    <text evidence="8">The sequence shown here is derived from an EMBL/GenBank/DDBJ whole genome shotgun (WGS) entry which is preliminary data.</text>
</comment>
<feature type="transmembrane region" description="Helical" evidence="6">
    <location>
        <begin position="186"/>
        <end position="208"/>
    </location>
</feature>
<evidence type="ECO:0000256" key="1">
    <source>
        <dbReference type="ARBA" id="ARBA00004651"/>
    </source>
</evidence>
<dbReference type="PANTHER" id="PTHR43791:SF36">
    <property type="entry name" value="TRANSPORTER, PUTATIVE (AFU_ORTHOLOGUE AFUA_6G08340)-RELATED"/>
    <property type="match status" value="1"/>
</dbReference>
<evidence type="ECO:0000256" key="6">
    <source>
        <dbReference type="SAM" id="Phobius"/>
    </source>
</evidence>
<evidence type="ECO:0000313" key="8">
    <source>
        <dbReference type="EMBL" id="MDP5226739.1"/>
    </source>
</evidence>
<organism evidence="8 9">
    <name type="scientific">Arthrobacter horti</name>
    <dbReference type="NCBI Taxonomy" id="3068273"/>
    <lineage>
        <taxon>Bacteria</taxon>
        <taxon>Bacillati</taxon>
        <taxon>Actinomycetota</taxon>
        <taxon>Actinomycetes</taxon>
        <taxon>Micrococcales</taxon>
        <taxon>Micrococcaceae</taxon>
        <taxon>Arthrobacter</taxon>
    </lineage>
</organism>
<feature type="transmembrane region" description="Helical" evidence="6">
    <location>
        <begin position="253"/>
        <end position="274"/>
    </location>
</feature>
<feature type="transmembrane region" description="Helical" evidence="6">
    <location>
        <begin position="154"/>
        <end position="174"/>
    </location>
</feature>
<gene>
    <name evidence="8" type="ORF">Q9R02_06195</name>
</gene>
<dbReference type="InterPro" id="IPR011701">
    <property type="entry name" value="MFS"/>
</dbReference>
<keyword evidence="9" id="KW-1185">Reference proteome</keyword>
<comment type="subcellular location">
    <subcellularLocation>
        <location evidence="1">Cell membrane</location>
        <topology evidence="1">Multi-pass membrane protein</topology>
    </subcellularLocation>
</comment>